<accession>A0AAN9V1X1</accession>
<dbReference type="EMBL" id="JAKJXP020000002">
    <property type="protein sequence ID" value="KAK7757557.1"/>
    <property type="molecule type" value="Genomic_DNA"/>
</dbReference>
<proteinExistence type="predicted"/>
<dbReference type="Proteomes" id="UP001320420">
    <property type="component" value="Unassembled WGS sequence"/>
</dbReference>
<evidence type="ECO:0000313" key="2">
    <source>
        <dbReference type="Proteomes" id="UP001320420"/>
    </source>
</evidence>
<organism evidence="1 2">
    <name type="scientific">Diatrype stigma</name>
    <dbReference type="NCBI Taxonomy" id="117547"/>
    <lineage>
        <taxon>Eukaryota</taxon>
        <taxon>Fungi</taxon>
        <taxon>Dikarya</taxon>
        <taxon>Ascomycota</taxon>
        <taxon>Pezizomycotina</taxon>
        <taxon>Sordariomycetes</taxon>
        <taxon>Xylariomycetidae</taxon>
        <taxon>Xylariales</taxon>
        <taxon>Diatrypaceae</taxon>
        <taxon>Diatrype</taxon>
    </lineage>
</organism>
<protein>
    <submittedName>
        <fullName evidence="1">Uncharacterized protein</fullName>
    </submittedName>
</protein>
<dbReference type="AlphaFoldDB" id="A0AAN9V1X1"/>
<sequence length="230" mass="25215">MQDLVRTESSDLESPDFFSSKFHFIDQATSNGDVNIRVNKEGDGTTLQSFNDNDAGVDIWNEVDQYGKAYYSTILADLGQSNGPNLLLPEYEATLSKYSETIETLKHILNAEMGPAKHSYTRAKALNETGPLAILPSTIYSQYLCQVAQLKPPLSLTVAILVADLVFLRALWSLTTAAVTWMVERNDSSAMHCVAHCGGPCQAEDTVTYPSRGGKGLVARNYEVVENSII</sequence>
<name>A0AAN9V1X1_9PEZI</name>
<gene>
    <name evidence="1" type="ORF">SLS62_000572</name>
</gene>
<keyword evidence="2" id="KW-1185">Reference proteome</keyword>
<reference evidence="1 2" key="1">
    <citation type="submission" date="2024-02" db="EMBL/GenBank/DDBJ databases">
        <title>De novo assembly and annotation of 12 fungi associated with fruit tree decline syndrome in Ontario, Canada.</title>
        <authorList>
            <person name="Sulman M."/>
            <person name="Ellouze W."/>
            <person name="Ilyukhin E."/>
        </authorList>
    </citation>
    <scope>NUCLEOTIDE SEQUENCE [LARGE SCALE GENOMIC DNA]</scope>
    <source>
        <strain evidence="1 2">M11/M66-122</strain>
    </source>
</reference>
<comment type="caution">
    <text evidence="1">The sequence shown here is derived from an EMBL/GenBank/DDBJ whole genome shotgun (WGS) entry which is preliminary data.</text>
</comment>
<evidence type="ECO:0000313" key="1">
    <source>
        <dbReference type="EMBL" id="KAK7757557.1"/>
    </source>
</evidence>